<evidence type="ECO:0000256" key="15">
    <source>
        <dbReference type="PROSITE-ProRule" id="PRU00042"/>
    </source>
</evidence>
<evidence type="ECO:0000313" key="19">
    <source>
        <dbReference type="Proteomes" id="UP001367676"/>
    </source>
</evidence>
<feature type="compositionally biased region" description="Polar residues" evidence="16">
    <location>
        <begin position="154"/>
        <end position="172"/>
    </location>
</feature>
<evidence type="ECO:0000256" key="1">
    <source>
        <dbReference type="ARBA" id="ARBA00001966"/>
    </source>
</evidence>
<dbReference type="SUPFAM" id="SSF57667">
    <property type="entry name" value="beta-beta-alpha zinc fingers"/>
    <property type="match status" value="2"/>
</dbReference>
<dbReference type="InterPro" id="IPR004036">
    <property type="entry name" value="Endonuclease-III-like_CS2"/>
</dbReference>
<feature type="domain" description="C2H2-type" evidence="17">
    <location>
        <begin position="85"/>
        <end position="108"/>
    </location>
</feature>
<comment type="similarity">
    <text evidence="2 14">Belongs to the Nth/MutY family.</text>
</comment>
<accession>A0AAN9T7U1</accession>
<dbReference type="PROSITE" id="PS50157">
    <property type="entry name" value="ZINC_FINGER_C2H2_2"/>
    <property type="match status" value="4"/>
</dbReference>
<keyword evidence="15" id="KW-0863">Zinc-finger</keyword>
<evidence type="ECO:0000256" key="8">
    <source>
        <dbReference type="ARBA" id="ARBA00023004"/>
    </source>
</evidence>
<dbReference type="InterPro" id="IPR011257">
    <property type="entry name" value="DNA_glycosylase"/>
</dbReference>
<evidence type="ECO:0000256" key="16">
    <source>
        <dbReference type="SAM" id="MobiDB-lite"/>
    </source>
</evidence>
<dbReference type="PROSITE" id="PS01155">
    <property type="entry name" value="ENDONUCLEASE_III_2"/>
    <property type="match status" value="1"/>
</dbReference>
<proteinExistence type="inferred from homology"/>
<dbReference type="GO" id="GO:0006289">
    <property type="term" value="P:nucleotide-excision repair"/>
    <property type="evidence" value="ECO:0007669"/>
    <property type="project" value="TreeGrafter"/>
</dbReference>
<dbReference type="CDD" id="cd00056">
    <property type="entry name" value="ENDO3c"/>
    <property type="match status" value="1"/>
</dbReference>
<keyword evidence="9" id="KW-0411">Iron-sulfur</keyword>
<evidence type="ECO:0000256" key="10">
    <source>
        <dbReference type="ARBA" id="ARBA00023204"/>
    </source>
</evidence>
<dbReference type="Gene3D" id="3.30.160.60">
    <property type="entry name" value="Classic Zinc Finger"/>
    <property type="match status" value="2"/>
</dbReference>
<keyword evidence="12 14" id="KW-0326">Glycosidase</keyword>
<dbReference type="InterPro" id="IPR003651">
    <property type="entry name" value="Endonuclease3_FeS-loop_motif"/>
</dbReference>
<feature type="compositionally biased region" description="Basic and acidic residues" evidence="16">
    <location>
        <begin position="384"/>
        <end position="400"/>
    </location>
</feature>
<keyword evidence="3" id="KW-0004">4Fe-4S</keyword>
<dbReference type="SMART" id="SM00355">
    <property type="entry name" value="ZnF_C2H2"/>
    <property type="match status" value="4"/>
</dbReference>
<protein>
    <recommendedName>
        <fullName evidence="14">Endonuclease III homolog</fullName>
        <ecNumber evidence="14">3.2.2.-</ecNumber>
        <ecNumber evidence="14">4.2.99.18</ecNumber>
    </recommendedName>
    <alternativeName>
        <fullName evidence="14">Bifunctional DNA N-glycosylase/DNA-(apurinic or apyrimidinic site) lyase</fullName>
        <shortName evidence="14">DNA glycosylase/AP lyase</shortName>
    </alternativeName>
</protein>
<dbReference type="Pfam" id="PF00633">
    <property type="entry name" value="HHH"/>
    <property type="match status" value="1"/>
</dbReference>
<dbReference type="AlphaFoldDB" id="A0AAN9T7U1"/>
<dbReference type="GO" id="GO:0005739">
    <property type="term" value="C:mitochondrion"/>
    <property type="evidence" value="ECO:0007669"/>
    <property type="project" value="UniProtKB-SubCell"/>
</dbReference>
<evidence type="ECO:0000256" key="9">
    <source>
        <dbReference type="ARBA" id="ARBA00023014"/>
    </source>
</evidence>
<feature type="domain" description="C2H2-type" evidence="17">
    <location>
        <begin position="30"/>
        <end position="53"/>
    </location>
</feature>
<dbReference type="Proteomes" id="UP001367676">
    <property type="component" value="Unassembled WGS sequence"/>
</dbReference>
<dbReference type="EC" id="4.2.99.18" evidence="14"/>
<feature type="compositionally biased region" description="Basic and acidic residues" evidence="16">
    <location>
        <begin position="216"/>
        <end position="228"/>
    </location>
</feature>
<comment type="caution">
    <text evidence="18">The sequence shown here is derived from an EMBL/GenBank/DDBJ whole genome shotgun (WGS) entry which is preliminary data.</text>
</comment>
<dbReference type="EC" id="3.2.2.-" evidence="14"/>
<dbReference type="GO" id="GO:0003677">
    <property type="term" value="F:DNA binding"/>
    <property type="evidence" value="ECO:0007669"/>
    <property type="project" value="UniProtKB-UniRule"/>
</dbReference>
<dbReference type="GO" id="GO:0140078">
    <property type="term" value="F:class I DNA-(apurinic or apyrimidinic site) endonuclease activity"/>
    <property type="evidence" value="ECO:0007669"/>
    <property type="project" value="UniProtKB-EC"/>
</dbReference>
<feature type="compositionally biased region" description="Low complexity" evidence="16">
    <location>
        <begin position="173"/>
        <end position="187"/>
    </location>
</feature>
<dbReference type="PANTHER" id="PTHR43286:SF1">
    <property type="entry name" value="ENDONUCLEASE III-LIKE PROTEIN 1"/>
    <property type="match status" value="1"/>
</dbReference>
<keyword evidence="14" id="KW-0496">Mitochondrion</keyword>
<keyword evidence="19" id="KW-1185">Reference proteome</keyword>
<feature type="domain" description="C2H2-type" evidence="17">
    <location>
        <begin position="57"/>
        <end position="84"/>
    </location>
</feature>
<dbReference type="GO" id="GO:0000703">
    <property type="term" value="F:oxidized pyrimidine nucleobase lesion DNA N-glycosylase activity"/>
    <property type="evidence" value="ECO:0007669"/>
    <property type="project" value="UniProtKB-UniRule"/>
</dbReference>
<feature type="region of interest" description="Disordered" evidence="16">
    <location>
        <begin position="152"/>
        <end position="277"/>
    </location>
</feature>
<feature type="compositionally biased region" description="Polar residues" evidence="16">
    <location>
        <begin position="365"/>
        <end position="383"/>
    </location>
</feature>
<keyword evidence="5 14" id="KW-0227">DNA damage</keyword>
<feature type="compositionally biased region" description="Polar residues" evidence="16">
    <location>
        <begin position="401"/>
        <end position="416"/>
    </location>
</feature>
<dbReference type="FunFam" id="1.10.340.30:FF:000005">
    <property type="entry name" value="Endonuclease III-like protein 1"/>
    <property type="match status" value="1"/>
</dbReference>
<reference evidence="18 19" key="1">
    <citation type="submission" date="2024-03" db="EMBL/GenBank/DDBJ databases">
        <title>Adaptation during the transition from Ophiocordyceps entomopathogen to insect associate is accompanied by gene loss and intensified selection.</title>
        <authorList>
            <person name="Ward C.M."/>
            <person name="Onetto C.A."/>
            <person name="Borneman A.R."/>
        </authorList>
    </citation>
    <scope>NUCLEOTIDE SEQUENCE [LARGE SCALE GENOMIC DNA]</scope>
    <source>
        <strain evidence="18">AWRI1</strain>
        <tissue evidence="18">Single Adult Female</tissue>
    </source>
</reference>
<comment type="cofactor">
    <cofactor evidence="1">
        <name>[4Fe-4S] cluster</name>
        <dbReference type="ChEBI" id="CHEBI:49883"/>
    </cofactor>
</comment>
<dbReference type="InterPro" id="IPR000445">
    <property type="entry name" value="HhH_motif"/>
</dbReference>
<dbReference type="Pfam" id="PF00730">
    <property type="entry name" value="HhH-GPD"/>
    <property type="match status" value="1"/>
</dbReference>
<keyword evidence="6 14" id="KW-0378">Hydrolase</keyword>
<evidence type="ECO:0000256" key="4">
    <source>
        <dbReference type="ARBA" id="ARBA00022723"/>
    </source>
</evidence>
<comment type="subcellular location">
    <subcellularLocation>
        <location evidence="14">Nucleus</location>
    </subcellularLocation>
    <subcellularLocation>
        <location evidence="14">Mitochondrion</location>
    </subcellularLocation>
</comment>
<evidence type="ECO:0000256" key="5">
    <source>
        <dbReference type="ARBA" id="ARBA00022763"/>
    </source>
</evidence>
<dbReference type="FunFam" id="1.10.1670.10:FF:000003">
    <property type="entry name" value="Endonuclease III homolog"/>
    <property type="match status" value="1"/>
</dbReference>
<keyword evidence="10 14" id="KW-0234">DNA repair</keyword>
<keyword evidence="4" id="KW-0479">Metal-binding</keyword>
<dbReference type="InterPro" id="IPR030841">
    <property type="entry name" value="NTH1"/>
</dbReference>
<keyword evidence="8" id="KW-0408">Iron</keyword>
<dbReference type="EMBL" id="JBBCAQ010000036">
    <property type="protein sequence ID" value="KAK7576170.1"/>
    <property type="molecule type" value="Genomic_DNA"/>
</dbReference>
<dbReference type="HAMAP" id="MF_03183">
    <property type="entry name" value="Endonuclease_III_Nth"/>
    <property type="match status" value="1"/>
</dbReference>
<dbReference type="SMART" id="SM00525">
    <property type="entry name" value="FES"/>
    <property type="match status" value="1"/>
</dbReference>
<name>A0AAN9T7U1_9HEMI</name>
<keyword evidence="11 14" id="KW-0456">Lyase</keyword>
<feature type="region of interest" description="Disordered" evidence="16">
    <location>
        <begin position="365"/>
        <end position="416"/>
    </location>
</feature>
<dbReference type="SUPFAM" id="SSF48150">
    <property type="entry name" value="DNA-glycosylase"/>
    <property type="match status" value="1"/>
</dbReference>
<keyword evidence="7" id="KW-0809">Transit peptide</keyword>
<evidence type="ECO:0000313" key="18">
    <source>
        <dbReference type="EMBL" id="KAK7576170.1"/>
    </source>
</evidence>
<comment type="function">
    <text evidence="14">Bifunctional DNA N-glycosylase with associated apurinic/apyrimidinic (AP) lyase function that catalyzes the first step in base excision repair (BER), the primary repair pathway for the repair of oxidative DNA damage. The DNA N-glycosylase activity releases the damaged DNA base from DNA by cleaving the N-glycosidic bond, leaving an AP site. The AP lyase activity cleaves the phosphodiester bond 3' to the AP site by a beta-elimination. Primarily recognizes and repairs oxidative base damage of pyrimidines.</text>
</comment>
<feature type="compositionally biased region" description="Polar residues" evidence="16">
    <location>
        <begin position="262"/>
        <end position="271"/>
    </location>
</feature>
<evidence type="ECO:0000256" key="13">
    <source>
        <dbReference type="ARBA" id="ARBA00044632"/>
    </source>
</evidence>
<dbReference type="GO" id="GO:0006285">
    <property type="term" value="P:base-excision repair, AP site formation"/>
    <property type="evidence" value="ECO:0007669"/>
    <property type="project" value="UniProtKB-UniRule"/>
</dbReference>
<evidence type="ECO:0000256" key="6">
    <source>
        <dbReference type="ARBA" id="ARBA00022801"/>
    </source>
</evidence>
<comment type="catalytic activity">
    <reaction evidence="13 14">
        <text>2'-deoxyribonucleotide-(2'-deoxyribose 5'-phosphate)-2'-deoxyribonucleotide-DNA = a 3'-end 2'-deoxyribonucleotide-(2,3-dehydro-2,3-deoxyribose 5'-phosphate)-DNA + a 5'-end 5'-phospho-2'-deoxyribonucleoside-DNA + H(+)</text>
        <dbReference type="Rhea" id="RHEA:66592"/>
        <dbReference type="Rhea" id="RHEA-COMP:13180"/>
        <dbReference type="Rhea" id="RHEA-COMP:16897"/>
        <dbReference type="Rhea" id="RHEA-COMP:17067"/>
        <dbReference type="ChEBI" id="CHEBI:15378"/>
        <dbReference type="ChEBI" id="CHEBI:136412"/>
        <dbReference type="ChEBI" id="CHEBI:157695"/>
        <dbReference type="ChEBI" id="CHEBI:167181"/>
        <dbReference type="EC" id="4.2.99.18"/>
    </reaction>
</comment>
<gene>
    <name evidence="14" type="primary">NTH1</name>
    <name evidence="18" type="ORF">V9T40_012456</name>
</gene>
<evidence type="ECO:0000259" key="17">
    <source>
        <dbReference type="PROSITE" id="PS50157"/>
    </source>
</evidence>
<organism evidence="18 19">
    <name type="scientific">Parthenolecanium corni</name>
    <dbReference type="NCBI Taxonomy" id="536013"/>
    <lineage>
        <taxon>Eukaryota</taxon>
        <taxon>Metazoa</taxon>
        <taxon>Ecdysozoa</taxon>
        <taxon>Arthropoda</taxon>
        <taxon>Hexapoda</taxon>
        <taxon>Insecta</taxon>
        <taxon>Pterygota</taxon>
        <taxon>Neoptera</taxon>
        <taxon>Paraneoptera</taxon>
        <taxon>Hemiptera</taxon>
        <taxon>Sternorrhyncha</taxon>
        <taxon>Coccoidea</taxon>
        <taxon>Coccidae</taxon>
        <taxon>Parthenolecanium</taxon>
    </lineage>
</organism>
<dbReference type="InterPro" id="IPR023170">
    <property type="entry name" value="HhH_base_excis_C"/>
</dbReference>
<dbReference type="Gene3D" id="1.10.1670.10">
    <property type="entry name" value="Helix-hairpin-Helix base-excision DNA repair enzymes (C-terminal)"/>
    <property type="match status" value="1"/>
</dbReference>
<dbReference type="Gene3D" id="1.10.340.30">
    <property type="entry name" value="Hypothetical protein, domain 2"/>
    <property type="match status" value="1"/>
</dbReference>
<keyword evidence="15" id="KW-0862">Zinc</keyword>
<dbReference type="GO" id="GO:0005634">
    <property type="term" value="C:nucleus"/>
    <property type="evidence" value="ECO:0007669"/>
    <property type="project" value="UniProtKB-SubCell"/>
</dbReference>
<dbReference type="PROSITE" id="PS00028">
    <property type="entry name" value="ZINC_FINGER_C2H2_1"/>
    <property type="match status" value="4"/>
</dbReference>
<feature type="compositionally biased region" description="Polar residues" evidence="16">
    <location>
        <begin position="188"/>
        <end position="205"/>
    </location>
</feature>
<dbReference type="GO" id="GO:0051539">
    <property type="term" value="F:4 iron, 4 sulfur cluster binding"/>
    <property type="evidence" value="ECO:0007669"/>
    <property type="project" value="UniProtKB-KW"/>
</dbReference>
<evidence type="ECO:0000256" key="12">
    <source>
        <dbReference type="ARBA" id="ARBA00023295"/>
    </source>
</evidence>
<comment type="caution">
    <text evidence="14">Lacks conserved residue(s) required for the propagation of feature annotation.</text>
</comment>
<dbReference type="InterPro" id="IPR013087">
    <property type="entry name" value="Znf_C2H2_type"/>
</dbReference>
<sequence>MYFYNAEPAAEFGVLQNTQTRSQLTQTVRYDCSKCDSFFTTRLYLHQHESTAHNRIFHCPFCEALFSNKDDFGVHLIAHTEKKHLPCSFCKKVFHDVDEYATHVKLHTEPFMYKCDKCSAMFSQLSKLRTHSAAHVNRKFIHTIPKFSKRLVSSHRNQLEDNSSNPAENNVGTTAASVTSATQASQTEVPSSPAPSVQVDSESSPPQEPEAGCSRSFHETRETSRERSLSPSNKKQKQKANKRERPQRILKCSTKLAETKSRSLPVNNTEISPMKENVPSNSEFRRVLRKRVCPLILEKIKSKNCECTGPVTIQSALSNVPVSKVTILKPVTASNSLVDQCKPNKAPISRVTFLKPVSRLSSSVELNRPNEVTSSASHNSITDQADKMQNESRGLDKSNRSNELADTAAKSSNVEVSEMVSQNADSVYTFAEEESSNKTPTSNTVITAGGLASALPEFKTEIISRFRAIFSHFLRLKHELLIVLVMNKSDRIIMAKRTASKRKKPVAISYEEPVDKNEDSVYFDRKNSNWEPSNWKEILENIRTMRSRFDAPVDGMGCEQCVDKDEPPEIMRYHSLISLMLSSQTKDETTHAAMQRLQKHGLTIENVLKTDDETLGKLIIPVSFWKTKVKHIKETSKILKEQYDGDIPNTVELLCKLPGVGPKMAHICMKVAWNITSGIGVDTHVHRIANRLQWVEKPTKNPEGTRVGLEAWLPAELWSEINLLLVGFGQQICKPVGPKCDECLNSTICPSAKLPTKKKKK</sequence>
<dbReference type="InterPro" id="IPR003265">
    <property type="entry name" value="HhH-GPD_domain"/>
</dbReference>
<dbReference type="GO" id="GO:0008270">
    <property type="term" value="F:zinc ion binding"/>
    <property type="evidence" value="ECO:0007669"/>
    <property type="project" value="UniProtKB-KW"/>
</dbReference>
<evidence type="ECO:0000256" key="3">
    <source>
        <dbReference type="ARBA" id="ARBA00022485"/>
    </source>
</evidence>
<feature type="domain" description="C2H2-type" evidence="17">
    <location>
        <begin position="113"/>
        <end position="140"/>
    </location>
</feature>
<dbReference type="PANTHER" id="PTHR43286">
    <property type="entry name" value="ENDONUCLEASE III-LIKE PROTEIN 1"/>
    <property type="match status" value="1"/>
</dbReference>
<dbReference type="SMART" id="SM00478">
    <property type="entry name" value="ENDO3c"/>
    <property type="match status" value="1"/>
</dbReference>
<evidence type="ECO:0000256" key="11">
    <source>
        <dbReference type="ARBA" id="ARBA00023239"/>
    </source>
</evidence>
<keyword evidence="14" id="KW-0539">Nucleus</keyword>
<evidence type="ECO:0000256" key="14">
    <source>
        <dbReference type="HAMAP-Rule" id="MF_03183"/>
    </source>
</evidence>
<evidence type="ECO:0000256" key="7">
    <source>
        <dbReference type="ARBA" id="ARBA00022946"/>
    </source>
</evidence>
<dbReference type="InterPro" id="IPR036236">
    <property type="entry name" value="Znf_C2H2_sf"/>
</dbReference>
<evidence type="ECO:0000256" key="2">
    <source>
        <dbReference type="ARBA" id="ARBA00008343"/>
    </source>
</evidence>